<dbReference type="EMBL" id="RDSM01000006">
    <property type="protein sequence ID" value="RXH53975.1"/>
    <property type="molecule type" value="Genomic_DNA"/>
</dbReference>
<gene>
    <name evidence="1" type="ORF">GRAN_4944</name>
</gene>
<reference evidence="2" key="2">
    <citation type="submission" date="2019-02" db="EMBL/GenBank/DDBJ databases">
        <title>Granulicella sibirica sp. nov., a psychrotolerant acidobacterium isolated from an organic soil layer in forested tundra, West Siberia.</title>
        <authorList>
            <person name="Oshkin I.Y."/>
            <person name="Kulichevskaya I.S."/>
            <person name="Rijpstra W.I.C."/>
            <person name="Sinninghe Damste J.S."/>
            <person name="Rakitin A.L."/>
            <person name="Ravin N.V."/>
            <person name="Dedysh S.N."/>
        </authorList>
    </citation>
    <scope>NUCLEOTIDE SEQUENCE [LARGE SCALE GENOMIC DNA]</scope>
    <source>
        <strain evidence="2">AF10</strain>
    </source>
</reference>
<keyword evidence="2" id="KW-1185">Reference proteome</keyword>
<dbReference type="Proteomes" id="UP000289437">
    <property type="component" value="Unassembled WGS sequence"/>
</dbReference>
<comment type="caution">
    <text evidence="1">The sequence shown here is derived from an EMBL/GenBank/DDBJ whole genome shotgun (WGS) entry which is preliminary data.</text>
</comment>
<accession>A0A4Q0SST4</accession>
<dbReference type="AlphaFoldDB" id="A0A4Q0SST4"/>
<name>A0A4Q0SST4_9BACT</name>
<evidence type="ECO:0000313" key="1">
    <source>
        <dbReference type="EMBL" id="RXH53975.1"/>
    </source>
</evidence>
<sequence>MDDTIVVKKPDGTFKATHNGRTIGTGDNQNEAAWNGLQNRPNAAVVAQRVRHIAGDKHPDEFRRIHPKKPE</sequence>
<reference evidence="1 2" key="1">
    <citation type="submission" date="2018-11" db="EMBL/GenBank/DDBJ databases">
        <authorList>
            <person name="Mardanov A.V."/>
            <person name="Ravin N.V."/>
            <person name="Dedysh S.N."/>
        </authorList>
    </citation>
    <scope>NUCLEOTIDE SEQUENCE [LARGE SCALE GENOMIC DNA]</scope>
    <source>
        <strain evidence="1 2">AF10</strain>
    </source>
</reference>
<organism evidence="1 2">
    <name type="scientific">Granulicella sibirica</name>
    <dbReference type="NCBI Taxonomy" id="2479048"/>
    <lineage>
        <taxon>Bacteria</taxon>
        <taxon>Pseudomonadati</taxon>
        <taxon>Acidobacteriota</taxon>
        <taxon>Terriglobia</taxon>
        <taxon>Terriglobales</taxon>
        <taxon>Acidobacteriaceae</taxon>
        <taxon>Granulicella</taxon>
    </lineage>
</organism>
<evidence type="ECO:0008006" key="3">
    <source>
        <dbReference type="Google" id="ProtNLM"/>
    </source>
</evidence>
<proteinExistence type="predicted"/>
<evidence type="ECO:0000313" key="2">
    <source>
        <dbReference type="Proteomes" id="UP000289437"/>
    </source>
</evidence>
<protein>
    <recommendedName>
        <fullName evidence="3">DUF2188 domain-containing protein</fullName>
    </recommendedName>
</protein>
<dbReference type="RefSeq" id="WP_128915533.1">
    <property type="nucleotide sequence ID" value="NZ_RDSM01000006.1"/>
</dbReference>